<evidence type="ECO:0000313" key="14">
    <source>
        <dbReference type="EMBL" id="QOY91935.1"/>
    </source>
</evidence>
<dbReference type="InterPro" id="IPR004358">
    <property type="entry name" value="Sig_transdc_His_kin-like_C"/>
</dbReference>
<dbReference type="SUPFAM" id="SSF158472">
    <property type="entry name" value="HAMP domain-like"/>
    <property type="match status" value="1"/>
</dbReference>
<evidence type="ECO:0000256" key="6">
    <source>
        <dbReference type="ARBA" id="ARBA00022741"/>
    </source>
</evidence>
<keyword evidence="4" id="KW-0597">Phosphoprotein</keyword>
<evidence type="ECO:0000256" key="4">
    <source>
        <dbReference type="ARBA" id="ARBA00022553"/>
    </source>
</evidence>
<organism evidence="14 15">
    <name type="scientific">Paludibaculum fermentans</name>
    <dbReference type="NCBI Taxonomy" id="1473598"/>
    <lineage>
        <taxon>Bacteria</taxon>
        <taxon>Pseudomonadati</taxon>
        <taxon>Acidobacteriota</taxon>
        <taxon>Terriglobia</taxon>
        <taxon>Bryobacterales</taxon>
        <taxon>Bryobacteraceae</taxon>
        <taxon>Paludibaculum</taxon>
    </lineage>
</organism>
<sequence>MVPLFGRRVFQYAFPFDYSGIQWGWIHVGLSLDSYDQSVRRTYTRTAGLAVLCGCLSLLISLVYAAHLVRPIQILHAAVEKVAQGDLRARADVRSRDEIQRLAGAFNDMARTILARNQILDSVSFAAKEFLTDGDGDTIIGKVLERVGQAAGTSRAAVVRIFHHDEAIRAVLRKEWVAAGGAARQEGWEAFDWSGPDAQPWIDSFREGRIVTVIPSSLPAAFRDQLDQRIQSAILVPVVVAGEWWGVVCIDDFEQTREWGEAEKDSLRAVADMLGAAIARHRVRTALIDAKQTLEQRVIERTRELQEQIAAKDRAHSELAAAQQRLMELSREAGMAEIATGVLHNVGNVLNSVNVSTSLVAGKIRESRVDNLVALIGMLEQHSTDVSSFLASDPKGQRVLPYLVKLGGHFKSERDGILQELEMLSSHVGHIKQIVATQQSYAKVSGLVENVKLSEMLDDAIRILDPGFGRHGIKVERDFETVPEIAAEKHKILQILLNLLRNAKQALKEVDVADGKTIRVCVRRKGERRIILSVQDNGAGLPAENLTRIFGHGFTTKADGHGFGLHSCALAASEMGGSLRAESDGPGKGATFTLELPMKLADDMKGMLT</sequence>
<evidence type="ECO:0000256" key="2">
    <source>
        <dbReference type="ARBA" id="ARBA00004370"/>
    </source>
</evidence>
<dbReference type="InterPro" id="IPR005467">
    <property type="entry name" value="His_kinase_dom"/>
</dbReference>
<keyword evidence="5" id="KW-0808">Transferase</keyword>
<dbReference type="InterPro" id="IPR003594">
    <property type="entry name" value="HATPase_dom"/>
</dbReference>
<keyword evidence="9" id="KW-0902">Two-component regulatory system</keyword>
<comment type="catalytic activity">
    <reaction evidence="1">
        <text>ATP + protein L-histidine = ADP + protein N-phospho-L-histidine.</text>
        <dbReference type="EC" id="2.7.13.3"/>
    </reaction>
</comment>
<keyword evidence="10" id="KW-0175">Coiled coil</keyword>
<dbReference type="PANTHER" id="PTHR42878">
    <property type="entry name" value="TWO-COMPONENT HISTIDINE KINASE"/>
    <property type="match status" value="1"/>
</dbReference>
<dbReference type="SUPFAM" id="SSF55781">
    <property type="entry name" value="GAF domain-like"/>
    <property type="match status" value="1"/>
</dbReference>
<dbReference type="SMART" id="SM00304">
    <property type="entry name" value="HAMP"/>
    <property type="match status" value="1"/>
</dbReference>
<dbReference type="GO" id="GO:0005524">
    <property type="term" value="F:ATP binding"/>
    <property type="evidence" value="ECO:0007669"/>
    <property type="project" value="UniProtKB-KW"/>
</dbReference>
<evidence type="ECO:0000259" key="13">
    <source>
        <dbReference type="PROSITE" id="PS50885"/>
    </source>
</evidence>
<dbReference type="Gene3D" id="3.30.450.40">
    <property type="match status" value="1"/>
</dbReference>
<dbReference type="KEGG" id="pfer:IRI77_06535"/>
<dbReference type="EMBL" id="CP063849">
    <property type="protein sequence ID" value="QOY91935.1"/>
    <property type="molecule type" value="Genomic_DNA"/>
</dbReference>
<evidence type="ECO:0000313" key="15">
    <source>
        <dbReference type="Proteomes" id="UP000593892"/>
    </source>
</evidence>
<feature type="coiled-coil region" evidence="10">
    <location>
        <begin position="305"/>
        <end position="339"/>
    </location>
</feature>
<dbReference type="InterPro" id="IPR050351">
    <property type="entry name" value="BphY/WalK/GraS-like"/>
</dbReference>
<dbReference type="Gene3D" id="6.10.340.10">
    <property type="match status" value="1"/>
</dbReference>
<evidence type="ECO:0000259" key="12">
    <source>
        <dbReference type="PROSITE" id="PS50109"/>
    </source>
</evidence>
<dbReference type="PANTHER" id="PTHR42878:SF7">
    <property type="entry name" value="SENSOR HISTIDINE KINASE GLRK"/>
    <property type="match status" value="1"/>
</dbReference>
<dbReference type="SUPFAM" id="SSF55874">
    <property type="entry name" value="ATPase domain of HSP90 chaperone/DNA topoisomerase II/histidine kinase"/>
    <property type="match status" value="1"/>
</dbReference>
<keyword evidence="11" id="KW-0472">Membrane</keyword>
<evidence type="ECO:0000256" key="3">
    <source>
        <dbReference type="ARBA" id="ARBA00012438"/>
    </source>
</evidence>
<dbReference type="InterPro" id="IPR003660">
    <property type="entry name" value="HAMP_dom"/>
</dbReference>
<dbReference type="PROSITE" id="PS50109">
    <property type="entry name" value="HIS_KIN"/>
    <property type="match status" value="1"/>
</dbReference>
<gene>
    <name evidence="14" type="ORF">IRI77_06535</name>
</gene>
<keyword evidence="11" id="KW-1133">Transmembrane helix</keyword>
<keyword evidence="11" id="KW-0812">Transmembrane</keyword>
<feature type="domain" description="HAMP" evidence="13">
    <location>
        <begin position="66"/>
        <end position="118"/>
    </location>
</feature>
<dbReference type="GO" id="GO:0007234">
    <property type="term" value="P:osmosensory signaling via phosphorelay pathway"/>
    <property type="evidence" value="ECO:0007669"/>
    <property type="project" value="TreeGrafter"/>
</dbReference>
<dbReference type="AlphaFoldDB" id="A0A7S7NY68"/>
<evidence type="ECO:0000256" key="7">
    <source>
        <dbReference type="ARBA" id="ARBA00022777"/>
    </source>
</evidence>
<proteinExistence type="predicted"/>
<name>A0A7S7NY68_PALFE</name>
<reference evidence="14 15" key="1">
    <citation type="submission" date="2020-10" db="EMBL/GenBank/DDBJ databases">
        <title>Complete genome sequence of Paludibaculum fermentans P105T, a facultatively anaerobic acidobacterium capable of dissimilatory Fe(III) reduction.</title>
        <authorList>
            <person name="Dedysh S.N."/>
            <person name="Beletsky A.V."/>
            <person name="Kulichevskaya I.S."/>
            <person name="Mardanov A.V."/>
            <person name="Ravin N.V."/>
        </authorList>
    </citation>
    <scope>NUCLEOTIDE SEQUENCE [LARGE SCALE GENOMIC DNA]</scope>
    <source>
        <strain evidence="14 15">P105</strain>
    </source>
</reference>
<keyword evidence="6" id="KW-0547">Nucleotide-binding</keyword>
<protein>
    <recommendedName>
        <fullName evidence="3">histidine kinase</fullName>
        <ecNumber evidence="3">2.7.13.3</ecNumber>
    </recommendedName>
</protein>
<evidence type="ECO:0000256" key="9">
    <source>
        <dbReference type="ARBA" id="ARBA00023012"/>
    </source>
</evidence>
<evidence type="ECO:0000256" key="5">
    <source>
        <dbReference type="ARBA" id="ARBA00022679"/>
    </source>
</evidence>
<dbReference type="Gene3D" id="1.10.287.130">
    <property type="match status" value="1"/>
</dbReference>
<dbReference type="EC" id="2.7.13.3" evidence="3"/>
<feature type="transmembrane region" description="Helical" evidence="11">
    <location>
        <begin position="47"/>
        <end position="66"/>
    </location>
</feature>
<keyword evidence="7" id="KW-0418">Kinase</keyword>
<dbReference type="GO" id="GO:0016020">
    <property type="term" value="C:membrane"/>
    <property type="evidence" value="ECO:0007669"/>
    <property type="project" value="UniProtKB-SubCell"/>
</dbReference>
<dbReference type="Proteomes" id="UP000593892">
    <property type="component" value="Chromosome"/>
</dbReference>
<dbReference type="Pfam" id="PF00672">
    <property type="entry name" value="HAMP"/>
    <property type="match status" value="1"/>
</dbReference>
<dbReference type="InterPro" id="IPR003018">
    <property type="entry name" value="GAF"/>
</dbReference>
<dbReference type="PROSITE" id="PS50885">
    <property type="entry name" value="HAMP"/>
    <property type="match status" value="1"/>
</dbReference>
<dbReference type="CDD" id="cd06225">
    <property type="entry name" value="HAMP"/>
    <property type="match status" value="1"/>
</dbReference>
<evidence type="ECO:0000256" key="1">
    <source>
        <dbReference type="ARBA" id="ARBA00000085"/>
    </source>
</evidence>
<evidence type="ECO:0000256" key="11">
    <source>
        <dbReference type="SAM" id="Phobius"/>
    </source>
</evidence>
<dbReference type="PRINTS" id="PR00344">
    <property type="entry name" value="BCTRLSENSOR"/>
</dbReference>
<dbReference type="SMART" id="SM00065">
    <property type="entry name" value="GAF"/>
    <property type="match status" value="1"/>
</dbReference>
<dbReference type="Gene3D" id="3.30.565.10">
    <property type="entry name" value="Histidine kinase-like ATPase, C-terminal domain"/>
    <property type="match status" value="1"/>
</dbReference>
<dbReference type="Pfam" id="PF01590">
    <property type="entry name" value="GAF"/>
    <property type="match status" value="1"/>
</dbReference>
<evidence type="ECO:0000256" key="10">
    <source>
        <dbReference type="SAM" id="Coils"/>
    </source>
</evidence>
<feature type="domain" description="Histidine kinase" evidence="12">
    <location>
        <begin position="405"/>
        <end position="600"/>
    </location>
</feature>
<evidence type="ECO:0000256" key="8">
    <source>
        <dbReference type="ARBA" id="ARBA00022840"/>
    </source>
</evidence>
<keyword evidence="15" id="KW-1185">Reference proteome</keyword>
<comment type="subcellular location">
    <subcellularLocation>
        <location evidence="2">Membrane</location>
    </subcellularLocation>
</comment>
<dbReference type="SMART" id="SM00387">
    <property type="entry name" value="HATPase_c"/>
    <property type="match status" value="1"/>
</dbReference>
<accession>A0A7S7NY68</accession>
<dbReference type="InterPro" id="IPR029016">
    <property type="entry name" value="GAF-like_dom_sf"/>
</dbReference>
<dbReference type="InterPro" id="IPR036890">
    <property type="entry name" value="HATPase_C_sf"/>
</dbReference>
<keyword evidence="8" id="KW-0067">ATP-binding</keyword>
<dbReference type="GO" id="GO:0030295">
    <property type="term" value="F:protein kinase activator activity"/>
    <property type="evidence" value="ECO:0007669"/>
    <property type="project" value="TreeGrafter"/>
</dbReference>
<dbReference type="GO" id="GO:0004673">
    <property type="term" value="F:protein histidine kinase activity"/>
    <property type="evidence" value="ECO:0007669"/>
    <property type="project" value="UniProtKB-EC"/>
</dbReference>
<dbReference type="Pfam" id="PF02518">
    <property type="entry name" value="HATPase_c"/>
    <property type="match status" value="1"/>
</dbReference>
<dbReference type="GO" id="GO:0000156">
    <property type="term" value="F:phosphorelay response regulator activity"/>
    <property type="evidence" value="ECO:0007669"/>
    <property type="project" value="TreeGrafter"/>
</dbReference>